<reference evidence="3" key="1">
    <citation type="submission" date="2018-07" db="EMBL/GenBank/DDBJ databases">
        <authorList>
            <person name="Quirk P.G."/>
            <person name="Krulwich T.A."/>
        </authorList>
    </citation>
    <scope>NUCLEOTIDE SEQUENCE</scope>
</reference>
<proteinExistence type="predicted"/>
<dbReference type="VEuPathDB" id="VectorBase:CSON013703"/>
<evidence type="ECO:0000313" key="3">
    <source>
        <dbReference type="EMBL" id="SSX17377.1"/>
    </source>
</evidence>
<evidence type="ECO:0000256" key="2">
    <source>
        <dbReference type="SAM" id="Phobius"/>
    </source>
</evidence>
<keyword evidence="2" id="KW-0812">Transmembrane</keyword>
<dbReference type="OMA" id="CGQDLCL"/>
<protein>
    <submittedName>
        <fullName evidence="3">CSON013703 protein</fullName>
    </submittedName>
</protein>
<dbReference type="EMBL" id="UFQT01000006">
    <property type="protein sequence ID" value="SSX17377.1"/>
    <property type="molecule type" value="Genomic_DNA"/>
</dbReference>
<feature type="transmembrane region" description="Helical" evidence="2">
    <location>
        <begin position="506"/>
        <end position="528"/>
    </location>
</feature>
<evidence type="ECO:0000256" key="1">
    <source>
        <dbReference type="SAM" id="MobiDB-lite"/>
    </source>
</evidence>
<dbReference type="AlphaFoldDB" id="A0A336LLZ0"/>
<dbReference type="PANTHER" id="PTHR39959">
    <property type="entry name" value="RE44287P-RELATED"/>
    <property type="match status" value="1"/>
</dbReference>
<accession>A0A336LLZ0</accession>
<sequence>MVKILFYITCFYFLKCNAAKRDVLDLFGASYGQIFHPTVQVFPTASIESTSVLPEIIINRQARPFDPRSNRNGGYIINRPSFPFNPAQTTQLDPEINNEYLPPSSERPFNEYLPPPTTSTTPLPSVSDEEINNDGYYYDPPDNSYIPPASGPYNQRNAKDLDFFHSSTNSLSGMKVELKEMKCMSNPNGYFKAQMQIHNNIDTFPIVEHDSSDPRCEIRTLRSQALVNIVSDDFSRCGIYKCAGNDLCLRVRFPLIRGLRTRDDLILTLQCKLHEKIVGKIHTIKLGINQFQNQGRSNDGTGTGIVAQGGGNQQFRSQVGLFRKIDENGFSQPLTPGSTVQLGEELMLRTQVKAGDGWNYTRISDVALQRFSPQGELLNSVNLISPNGCLNNLMRNICPHEPIFEPPLGYKLGFKAFMFQGMKSGDELVMNVKLNGCLYKRDCVIDGKCQHARGKRDVNLNETKDEETLPLEIVHLLFRVKLPDEEKINQSDFYKNINYTINPYKLGTLTATGLICTIGGLILIIYFIKTYKKYKVLT</sequence>
<keyword evidence="2" id="KW-1133">Transmembrane helix</keyword>
<dbReference type="PANTHER" id="PTHR39959:SF2">
    <property type="entry name" value="RE44287P"/>
    <property type="match status" value="1"/>
</dbReference>
<organism evidence="3">
    <name type="scientific">Culicoides sonorensis</name>
    <name type="common">Biting midge</name>
    <dbReference type="NCBI Taxonomy" id="179676"/>
    <lineage>
        <taxon>Eukaryota</taxon>
        <taxon>Metazoa</taxon>
        <taxon>Ecdysozoa</taxon>
        <taxon>Arthropoda</taxon>
        <taxon>Hexapoda</taxon>
        <taxon>Insecta</taxon>
        <taxon>Pterygota</taxon>
        <taxon>Neoptera</taxon>
        <taxon>Endopterygota</taxon>
        <taxon>Diptera</taxon>
        <taxon>Nematocera</taxon>
        <taxon>Chironomoidea</taxon>
        <taxon>Ceratopogonidae</taxon>
        <taxon>Ceratopogoninae</taxon>
        <taxon>Culicoides</taxon>
        <taxon>Monoculicoides</taxon>
    </lineage>
</organism>
<keyword evidence="2" id="KW-0472">Membrane</keyword>
<feature type="region of interest" description="Disordered" evidence="1">
    <location>
        <begin position="94"/>
        <end position="126"/>
    </location>
</feature>
<gene>
    <name evidence="3" type="primary">CSON013703</name>
</gene>
<name>A0A336LLZ0_CULSO</name>